<evidence type="ECO:0000256" key="3">
    <source>
        <dbReference type="ARBA" id="ARBA00022679"/>
    </source>
</evidence>
<evidence type="ECO:0000313" key="6">
    <source>
        <dbReference type="EMBL" id="AZT91118.1"/>
    </source>
</evidence>
<dbReference type="PANTHER" id="PTHR42832:SF3">
    <property type="entry name" value="L-GLUTAMINE--4-(METHYLSULFANYL)-2-OXOBUTANOATE AMINOTRANSFERASE"/>
    <property type="match status" value="1"/>
</dbReference>
<dbReference type="InterPro" id="IPR004839">
    <property type="entry name" value="Aminotransferase_I/II_large"/>
</dbReference>
<dbReference type="InterPro" id="IPR015422">
    <property type="entry name" value="PyrdxlP-dep_Trfase_small"/>
</dbReference>
<keyword evidence="7" id="KW-1185">Reference proteome</keyword>
<evidence type="ECO:0000259" key="5">
    <source>
        <dbReference type="Pfam" id="PF00155"/>
    </source>
</evidence>
<gene>
    <name evidence="6" type="ORF">ELD05_11005</name>
</gene>
<dbReference type="InterPro" id="IPR015424">
    <property type="entry name" value="PyrdxlP-dep_Trfase"/>
</dbReference>
<dbReference type="RefSeq" id="WP_127352461.1">
    <property type="nucleotide sequence ID" value="NZ_CP034791.1"/>
</dbReference>
<dbReference type="Gene3D" id="3.40.640.10">
    <property type="entry name" value="Type I PLP-dependent aspartate aminotransferase-like (Major domain)"/>
    <property type="match status" value="1"/>
</dbReference>
<name>A0A3T0D810_9FIRM</name>
<dbReference type="Gene3D" id="3.90.1150.10">
    <property type="entry name" value="Aspartate Aminotransferase, domain 1"/>
    <property type="match status" value="1"/>
</dbReference>
<dbReference type="KEGG" id="ccha:ELD05_11005"/>
<dbReference type="NCBIfam" id="NF004937">
    <property type="entry name" value="PRK06290.1"/>
    <property type="match status" value="1"/>
</dbReference>
<dbReference type="InterPro" id="IPR050881">
    <property type="entry name" value="LL-DAP_aminotransferase"/>
</dbReference>
<dbReference type="GO" id="GO:0008483">
    <property type="term" value="F:transaminase activity"/>
    <property type="evidence" value="ECO:0007669"/>
    <property type="project" value="UniProtKB-KW"/>
</dbReference>
<sequence length="411" mass="45999">MESFIQNMFAERIGGSNFGKETVLYKFEKIKRAKAKAKELHPDMELIDMGVGEPDEKADMGIIGTLAYEAGKDENRGYADNGIYEFKVAAAKYLERVYGVKGINPDTEVNHAIGSKSALALLPYAFINPGDVTIMTVPGYPVLGTITKWLGGEVYNVPLLKENNFLPDLSSIPADIKKRAKLMYLNYPNNPCGAVATKEFFEEVVEFAAKNNIIVVHDAAYAALVFDGYKPLSFLSVDGAKEVGVEIHSLSKAYNMTGWRLAFVAGNELVVKAFAAVKDNNDSGQFKAIQKAGIYALEHPEITEKINEKYSRRHDLLVKTLRELGFDAQKPKASFYLYVEIPKGIKGGRRFETAEEFSEYLITEKCISTVPWDDAGHFVRFSVTFEAKTPEDEIRVMEELKRRLSDVEFEF</sequence>
<dbReference type="CDD" id="cd00609">
    <property type="entry name" value="AAT_like"/>
    <property type="match status" value="1"/>
</dbReference>
<comment type="similarity">
    <text evidence="4">Belongs to the class-I pyridoxal-phosphate-dependent aminotransferase family.</text>
</comment>
<feature type="domain" description="Aminotransferase class I/classII large" evidence="5">
    <location>
        <begin position="47"/>
        <end position="393"/>
    </location>
</feature>
<evidence type="ECO:0000256" key="2">
    <source>
        <dbReference type="ARBA" id="ARBA00022576"/>
    </source>
</evidence>
<dbReference type="InterPro" id="IPR004838">
    <property type="entry name" value="NHTrfase_class1_PyrdxlP-BS"/>
</dbReference>
<evidence type="ECO:0000313" key="7">
    <source>
        <dbReference type="Proteomes" id="UP000282930"/>
    </source>
</evidence>
<organism evidence="6 7">
    <name type="scientific">Caldicellulosiruptor changbaiensis</name>
    <dbReference type="NCBI Taxonomy" id="1222016"/>
    <lineage>
        <taxon>Bacteria</taxon>
        <taxon>Bacillati</taxon>
        <taxon>Bacillota</taxon>
        <taxon>Bacillota incertae sedis</taxon>
        <taxon>Caldicellulosiruptorales</taxon>
        <taxon>Caldicellulosiruptoraceae</taxon>
        <taxon>Caldicellulosiruptor</taxon>
    </lineage>
</organism>
<keyword evidence="2 4" id="KW-0032">Aminotransferase</keyword>
<evidence type="ECO:0000256" key="1">
    <source>
        <dbReference type="ARBA" id="ARBA00001933"/>
    </source>
</evidence>
<dbReference type="PANTHER" id="PTHR42832">
    <property type="entry name" value="AMINO ACID AMINOTRANSFERASE"/>
    <property type="match status" value="1"/>
</dbReference>
<dbReference type="SUPFAM" id="SSF53383">
    <property type="entry name" value="PLP-dependent transferases"/>
    <property type="match status" value="1"/>
</dbReference>
<dbReference type="EC" id="2.6.1.-" evidence="4"/>
<comment type="cofactor">
    <cofactor evidence="1 4">
        <name>pyridoxal 5'-phosphate</name>
        <dbReference type="ChEBI" id="CHEBI:597326"/>
    </cofactor>
</comment>
<dbReference type="AlphaFoldDB" id="A0A3T0D810"/>
<dbReference type="Proteomes" id="UP000282930">
    <property type="component" value="Chromosome"/>
</dbReference>
<reference evidence="6 7" key="1">
    <citation type="submission" date="2018-12" db="EMBL/GenBank/DDBJ databases">
        <title>Genome sequence from the cellulolytic species, Caldicellulosiruptor changbaiensis.</title>
        <authorList>
            <person name="Blumer-Schuette S.E."/>
            <person name="Mendoza C."/>
        </authorList>
    </citation>
    <scope>NUCLEOTIDE SEQUENCE [LARGE SCALE GENOMIC DNA]</scope>
    <source>
        <strain evidence="6 7">CBS-Z</strain>
    </source>
</reference>
<dbReference type="EMBL" id="CP034791">
    <property type="protein sequence ID" value="AZT91118.1"/>
    <property type="molecule type" value="Genomic_DNA"/>
</dbReference>
<dbReference type="GO" id="GO:0030170">
    <property type="term" value="F:pyridoxal phosphate binding"/>
    <property type="evidence" value="ECO:0007669"/>
    <property type="project" value="InterPro"/>
</dbReference>
<dbReference type="PROSITE" id="PS00105">
    <property type="entry name" value="AA_TRANSFER_CLASS_1"/>
    <property type="match status" value="1"/>
</dbReference>
<dbReference type="Pfam" id="PF00155">
    <property type="entry name" value="Aminotran_1_2"/>
    <property type="match status" value="1"/>
</dbReference>
<protein>
    <recommendedName>
        <fullName evidence="4">Aminotransferase</fullName>
        <ecNumber evidence="4">2.6.1.-</ecNumber>
    </recommendedName>
</protein>
<dbReference type="InterPro" id="IPR015421">
    <property type="entry name" value="PyrdxlP-dep_Trfase_major"/>
</dbReference>
<keyword evidence="3 4" id="KW-0808">Transferase</keyword>
<evidence type="ECO:0000256" key="4">
    <source>
        <dbReference type="RuleBase" id="RU000481"/>
    </source>
</evidence>
<accession>A0A3T0D810</accession>
<proteinExistence type="inferred from homology"/>